<dbReference type="GO" id="GO:0003723">
    <property type="term" value="F:RNA binding"/>
    <property type="evidence" value="ECO:0007669"/>
    <property type="project" value="InterPro"/>
</dbReference>
<dbReference type="GeneID" id="66984556"/>
<dbReference type="Proteomes" id="UP000637239">
    <property type="component" value="Chromosome 6"/>
</dbReference>
<evidence type="ECO:0000256" key="3">
    <source>
        <dbReference type="SAM" id="SignalP"/>
    </source>
</evidence>
<dbReference type="AlphaFoldDB" id="A0A7R7ZQ15"/>
<reference evidence="4" key="1">
    <citation type="submission" date="2021-01" db="EMBL/GenBank/DDBJ databases">
        <authorList>
            <consortium name="Aspergillus chevalieri M1 genome sequencing consortium"/>
            <person name="Kazuki M."/>
            <person name="Futagami T."/>
        </authorList>
    </citation>
    <scope>NUCLEOTIDE SEQUENCE</scope>
    <source>
        <strain evidence="4">M1</strain>
    </source>
</reference>
<dbReference type="InterPro" id="IPR000026">
    <property type="entry name" value="N1-like"/>
</dbReference>
<dbReference type="Pfam" id="PF00545">
    <property type="entry name" value="Ribonuclease"/>
    <property type="match status" value="1"/>
</dbReference>
<dbReference type="InterPro" id="IPR016191">
    <property type="entry name" value="Ribonuclease/ribotoxin"/>
</dbReference>
<name>A0A7R7ZQ15_ASPCH</name>
<evidence type="ECO:0000256" key="1">
    <source>
        <dbReference type="ARBA" id="ARBA00022722"/>
    </source>
</evidence>
<gene>
    <name evidence="4" type="ORF">ACHE_60084A</name>
</gene>
<protein>
    <submittedName>
        <fullName evidence="4">Uncharacterized protein</fullName>
    </submittedName>
</protein>
<feature type="signal peptide" evidence="3">
    <location>
        <begin position="1"/>
        <end position="20"/>
    </location>
</feature>
<keyword evidence="5" id="KW-1185">Reference proteome</keyword>
<dbReference type="GO" id="GO:0004521">
    <property type="term" value="F:RNA endonuclease activity"/>
    <property type="evidence" value="ECO:0007669"/>
    <property type="project" value="InterPro"/>
</dbReference>
<dbReference type="Gene3D" id="3.10.450.30">
    <property type="entry name" value="Microbial ribonucleases"/>
    <property type="match status" value="1"/>
</dbReference>
<keyword evidence="2" id="KW-0378">Hydrolase</keyword>
<keyword evidence="1" id="KW-0540">Nuclease</keyword>
<dbReference type="RefSeq" id="XP_043138720.1">
    <property type="nucleotide sequence ID" value="XM_043281219.1"/>
</dbReference>
<accession>A0A7R7ZQ15</accession>
<evidence type="ECO:0000256" key="2">
    <source>
        <dbReference type="ARBA" id="ARBA00022801"/>
    </source>
</evidence>
<dbReference type="GO" id="GO:0016787">
    <property type="term" value="F:hydrolase activity"/>
    <property type="evidence" value="ECO:0007669"/>
    <property type="project" value="UniProtKB-KW"/>
</dbReference>
<evidence type="ECO:0000313" key="5">
    <source>
        <dbReference type="Proteomes" id="UP000637239"/>
    </source>
</evidence>
<organism evidence="4 5">
    <name type="scientific">Aspergillus chevalieri</name>
    <name type="common">Eurotium chevalieri</name>
    <dbReference type="NCBI Taxonomy" id="182096"/>
    <lineage>
        <taxon>Eukaryota</taxon>
        <taxon>Fungi</taxon>
        <taxon>Dikarya</taxon>
        <taxon>Ascomycota</taxon>
        <taxon>Pezizomycotina</taxon>
        <taxon>Eurotiomycetes</taxon>
        <taxon>Eurotiomycetidae</taxon>
        <taxon>Eurotiales</taxon>
        <taxon>Aspergillaceae</taxon>
        <taxon>Aspergillus</taxon>
        <taxon>Aspergillus subgen. Aspergillus</taxon>
    </lineage>
</organism>
<feature type="chain" id="PRO_5031493208" evidence="3">
    <location>
        <begin position="21"/>
        <end position="159"/>
    </location>
</feature>
<sequence>MHLIQAFFYVALLVATPIFAAPAGKSAPTAPSTVTCKPTTNASSTKTFKVSVSRAKDEMTKAGLNTGKSGDPHVYGNTDKIKWGVGACDKAGAHLLEYPVFWEGQKANWEKNEYTALQAKTPIRVVYANANGAAVYCGVMTHAKVTKEFKGEDYFVKCE</sequence>
<evidence type="ECO:0000313" key="4">
    <source>
        <dbReference type="EMBL" id="BCR90198.1"/>
    </source>
</evidence>
<reference evidence="4" key="2">
    <citation type="submission" date="2021-02" db="EMBL/GenBank/DDBJ databases">
        <title>Aspergillus chevalieri M1 genome sequence.</title>
        <authorList>
            <person name="Kadooka C."/>
            <person name="Mori K."/>
            <person name="Futagami T."/>
        </authorList>
    </citation>
    <scope>NUCLEOTIDE SEQUENCE</scope>
    <source>
        <strain evidence="4">M1</strain>
    </source>
</reference>
<dbReference type="SUPFAM" id="SSF53933">
    <property type="entry name" value="Microbial ribonucleases"/>
    <property type="match status" value="1"/>
</dbReference>
<dbReference type="KEGG" id="ache:ACHE_60084A"/>
<keyword evidence="3" id="KW-0732">Signal</keyword>
<proteinExistence type="predicted"/>
<dbReference type="EMBL" id="AP024421">
    <property type="protein sequence ID" value="BCR90198.1"/>
    <property type="molecule type" value="Genomic_DNA"/>
</dbReference>